<gene>
    <name evidence="3" type="ORF">SLEP1_g257</name>
</gene>
<keyword evidence="4" id="KW-1185">Reference proteome</keyword>
<dbReference type="PANTHER" id="PTHR12436">
    <property type="entry name" value="80 KDA MCM3-ASSOCIATED PROTEIN"/>
    <property type="match status" value="1"/>
</dbReference>
<dbReference type="PROSITE" id="PS50250">
    <property type="entry name" value="PCI"/>
    <property type="match status" value="1"/>
</dbReference>
<dbReference type="PANTHER" id="PTHR12436:SF17">
    <property type="entry name" value="SAC3 FAMILY PROTEIN B"/>
    <property type="match status" value="1"/>
</dbReference>
<sequence>MAGFGKGSSPKTEVKLPNPFAFLRQYSAPPSTAIRPTRAFRNGVVWWGEVTVKEHVAPYGVRLPSVSFERNHPTSSSCTESLLGWSDGQRSPIKEYDAQTNPRPTTAMSLIARRGSEISVSAKISQFPELKRTRSPTTFSSNEDVSRYSSQASLHSYSDLIVNGHDDSFLQTTHPPSAFESKFHPTFGYAQRPALPSSLQQDNHAKLPANLPNLLACQNQSLLSSHDLPIKFLRSILSLFKMTLEGNEPIVDLPCRPSASSPRLDARSNVLLNTHDSQISQSSQGSLPVQNNKVSNMDKITCFPVSKRTRSPPLTLQDKVLQANPSNKRYDNERGMQAKAKWLACFKPELSEALEMRQTNTSNQKISANRHQQSMEERRKIVGDCSIESVGDFIEGNASTDFEGSLETSSVIVGLCPDMCPEAERAERERKGDLDQYEPLDGDRNQTSKLLAVKKYNRTAEREVGLIRPMPVLQKTIDYLLDLLDQPYDDRFLGMYNFLWDRMRAIRMDLTMQHIFDQGAITMLEQMIRLHIVAMHDIEQMNKTSVELFQMYDDHRKKGINMPTEKEFRGYYALLKLDKHPGYKVEPAELSLDLAKMTTELRQTPEVLFARDVARACRTGNFVAFFRLARKASYLQACLMHAHFAKLRTQALASLHSSLQSN</sequence>
<evidence type="ECO:0000313" key="3">
    <source>
        <dbReference type="EMBL" id="GKU85615.1"/>
    </source>
</evidence>
<name>A0AAV5HKW2_9ROSI</name>
<dbReference type="InterPro" id="IPR045107">
    <property type="entry name" value="SAC3/GANP/THP3"/>
</dbReference>
<accession>A0AAV5HKW2</accession>
<dbReference type="GO" id="GO:0006406">
    <property type="term" value="P:mRNA export from nucleus"/>
    <property type="evidence" value="ECO:0007669"/>
    <property type="project" value="TreeGrafter"/>
</dbReference>
<organism evidence="3 4">
    <name type="scientific">Rubroshorea leprosula</name>
    <dbReference type="NCBI Taxonomy" id="152421"/>
    <lineage>
        <taxon>Eukaryota</taxon>
        <taxon>Viridiplantae</taxon>
        <taxon>Streptophyta</taxon>
        <taxon>Embryophyta</taxon>
        <taxon>Tracheophyta</taxon>
        <taxon>Spermatophyta</taxon>
        <taxon>Magnoliopsida</taxon>
        <taxon>eudicotyledons</taxon>
        <taxon>Gunneridae</taxon>
        <taxon>Pentapetalae</taxon>
        <taxon>rosids</taxon>
        <taxon>malvids</taxon>
        <taxon>Malvales</taxon>
        <taxon>Dipterocarpaceae</taxon>
        <taxon>Rubroshorea</taxon>
    </lineage>
</organism>
<dbReference type="Pfam" id="PF03399">
    <property type="entry name" value="SAC3_GANP"/>
    <property type="match status" value="1"/>
</dbReference>
<dbReference type="GO" id="GO:0005737">
    <property type="term" value="C:cytoplasm"/>
    <property type="evidence" value="ECO:0007669"/>
    <property type="project" value="TreeGrafter"/>
</dbReference>
<dbReference type="Gene3D" id="1.25.40.990">
    <property type="match status" value="1"/>
</dbReference>
<protein>
    <recommendedName>
        <fullName evidence="2">PCI domain-containing protein</fullName>
    </recommendedName>
</protein>
<dbReference type="Proteomes" id="UP001054252">
    <property type="component" value="Unassembled WGS sequence"/>
</dbReference>
<feature type="domain" description="PCI" evidence="2">
    <location>
        <begin position="537"/>
        <end position="662"/>
    </location>
</feature>
<dbReference type="InterPro" id="IPR000717">
    <property type="entry name" value="PCI_dom"/>
</dbReference>
<dbReference type="InterPro" id="IPR005062">
    <property type="entry name" value="SAC3/GANP/THP3_conserved"/>
</dbReference>
<proteinExistence type="predicted"/>
<dbReference type="EMBL" id="BPVZ01000001">
    <property type="protein sequence ID" value="GKU85615.1"/>
    <property type="molecule type" value="Genomic_DNA"/>
</dbReference>
<evidence type="ECO:0000313" key="4">
    <source>
        <dbReference type="Proteomes" id="UP001054252"/>
    </source>
</evidence>
<dbReference type="AlphaFoldDB" id="A0AAV5HKW2"/>
<dbReference type="GO" id="GO:0070390">
    <property type="term" value="C:transcription export complex 2"/>
    <property type="evidence" value="ECO:0007669"/>
    <property type="project" value="TreeGrafter"/>
</dbReference>
<reference evidence="3 4" key="1">
    <citation type="journal article" date="2021" name="Commun. Biol.">
        <title>The genome of Shorea leprosula (Dipterocarpaceae) highlights the ecological relevance of drought in aseasonal tropical rainforests.</title>
        <authorList>
            <person name="Ng K.K.S."/>
            <person name="Kobayashi M.J."/>
            <person name="Fawcett J.A."/>
            <person name="Hatakeyama M."/>
            <person name="Paape T."/>
            <person name="Ng C.H."/>
            <person name="Ang C.C."/>
            <person name="Tnah L.H."/>
            <person name="Lee C.T."/>
            <person name="Nishiyama T."/>
            <person name="Sese J."/>
            <person name="O'Brien M.J."/>
            <person name="Copetti D."/>
            <person name="Mohd Noor M.I."/>
            <person name="Ong R.C."/>
            <person name="Putra M."/>
            <person name="Sireger I.Z."/>
            <person name="Indrioko S."/>
            <person name="Kosugi Y."/>
            <person name="Izuno A."/>
            <person name="Isagi Y."/>
            <person name="Lee S.L."/>
            <person name="Shimizu K.K."/>
        </authorList>
    </citation>
    <scope>NUCLEOTIDE SEQUENCE [LARGE SCALE GENOMIC DNA]</scope>
    <source>
        <strain evidence="3">214</strain>
    </source>
</reference>
<comment type="caution">
    <text evidence="3">The sequence shown here is derived from an EMBL/GenBank/DDBJ whole genome shotgun (WGS) entry which is preliminary data.</text>
</comment>
<feature type="region of interest" description="Disordered" evidence="1">
    <location>
        <begin position="78"/>
        <end position="101"/>
    </location>
</feature>
<evidence type="ECO:0000259" key="2">
    <source>
        <dbReference type="PROSITE" id="PS50250"/>
    </source>
</evidence>
<evidence type="ECO:0000256" key="1">
    <source>
        <dbReference type="SAM" id="MobiDB-lite"/>
    </source>
</evidence>